<evidence type="ECO:0000313" key="3">
    <source>
        <dbReference type="Proteomes" id="UP000299102"/>
    </source>
</evidence>
<protein>
    <submittedName>
        <fullName evidence="2">Uncharacterized protein</fullName>
    </submittedName>
</protein>
<dbReference type="EMBL" id="BGZK01000846">
    <property type="protein sequence ID" value="GBP62656.1"/>
    <property type="molecule type" value="Genomic_DNA"/>
</dbReference>
<accession>A0A4C1XFL0</accession>
<keyword evidence="3" id="KW-1185">Reference proteome</keyword>
<proteinExistence type="predicted"/>
<evidence type="ECO:0000256" key="1">
    <source>
        <dbReference type="SAM" id="MobiDB-lite"/>
    </source>
</evidence>
<gene>
    <name evidence="2" type="ORF">EVAR_51902_1</name>
</gene>
<sequence length="206" mass="22881">MPSGLKATPHRNTPYFCILTVIQNLHPSPLIHNPTSPTRHTIPRTHARRHAGVRAYTHTGVPVKLVGTVSWDLKTSRNDACFCGKLDRSRRGRRALYRSGRGERTPAHTYVHIRIIVFLITHQTTPTQRGLLIFHGRASKRSHKENCSSAPSPLPCSSALTPPSDFPPVPPSGEGAPDRRYDRPCPPCNYFSMQTSPCGLLLAKKI</sequence>
<reference evidence="2 3" key="1">
    <citation type="journal article" date="2019" name="Commun. Biol.">
        <title>The bagworm genome reveals a unique fibroin gene that provides high tensile strength.</title>
        <authorList>
            <person name="Kono N."/>
            <person name="Nakamura H."/>
            <person name="Ohtoshi R."/>
            <person name="Tomita M."/>
            <person name="Numata K."/>
            <person name="Arakawa K."/>
        </authorList>
    </citation>
    <scope>NUCLEOTIDE SEQUENCE [LARGE SCALE GENOMIC DNA]</scope>
</reference>
<comment type="caution">
    <text evidence="2">The sequence shown here is derived from an EMBL/GenBank/DDBJ whole genome shotgun (WGS) entry which is preliminary data.</text>
</comment>
<feature type="region of interest" description="Disordered" evidence="1">
    <location>
        <begin position="144"/>
        <end position="180"/>
    </location>
</feature>
<organism evidence="2 3">
    <name type="scientific">Eumeta variegata</name>
    <name type="common">Bagworm moth</name>
    <name type="synonym">Eumeta japonica</name>
    <dbReference type="NCBI Taxonomy" id="151549"/>
    <lineage>
        <taxon>Eukaryota</taxon>
        <taxon>Metazoa</taxon>
        <taxon>Ecdysozoa</taxon>
        <taxon>Arthropoda</taxon>
        <taxon>Hexapoda</taxon>
        <taxon>Insecta</taxon>
        <taxon>Pterygota</taxon>
        <taxon>Neoptera</taxon>
        <taxon>Endopterygota</taxon>
        <taxon>Lepidoptera</taxon>
        <taxon>Glossata</taxon>
        <taxon>Ditrysia</taxon>
        <taxon>Tineoidea</taxon>
        <taxon>Psychidae</taxon>
        <taxon>Oiketicinae</taxon>
        <taxon>Eumeta</taxon>
    </lineage>
</organism>
<dbReference type="AlphaFoldDB" id="A0A4C1XFL0"/>
<name>A0A4C1XFL0_EUMVA</name>
<feature type="compositionally biased region" description="Low complexity" evidence="1">
    <location>
        <begin position="147"/>
        <end position="163"/>
    </location>
</feature>
<dbReference type="Proteomes" id="UP000299102">
    <property type="component" value="Unassembled WGS sequence"/>
</dbReference>
<evidence type="ECO:0000313" key="2">
    <source>
        <dbReference type="EMBL" id="GBP62656.1"/>
    </source>
</evidence>